<sequence length="120" mass="12596">MRAPQRGFTLIEAVVALAILTAGLTAALQLTGSGLRAAERSRLAAERSAEAALLLSWYDVVRTPMNGTLKDGIPYRVDVFEASYGEDGAVLPTGLLRVEVYFGDAPGPALVSYRAGQTGG</sequence>
<reference evidence="1" key="1">
    <citation type="submission" date="2022-07" db="EMBL/GenBank/DDBJ databases">
        <title>Parvularcula maris sp. nov., an algicidal bacterium isolated from seawater.</title>
        <authorList>
            <person name="Li F."/>
        </authorList>
    </citation>
    <scope>NUCLEOTIDE SEQUENCE</scope>
    <source>
        <strain evidence="1">BGMRC 0090</strain>
    </source>
</reference>
<keyword evidence="2" id="KW-1185">Reference proteome</keyword>
<dbReference type="Pfam" id="PF07963">
    <property type="entry name" value="N_methyl"/>
    <property type="match status" value="1"/>
</dbReference>
<gene>
    <name evidence="1" type="ORF">NOG11_14030</name>
</gene>
<evidence type="ECO:0000313" key="2">
    <source>
        <dbReference type="Proteomes" id="UP001142610"/>
    </source>
</evidence>
<accession>A0A9X2RLF9</accession>
<dbReference type="EMBL" id="JANIBC010000020">
    <property type="protein sequence ID" value="MCQ8186497.1"/>
    <property type="molecule type" value="Genomic_DNA"/>
</dbReference>
<protein>
    <submittedName>
        <fullName evidence="1">Type II secretion system GspH family protein</fullName>
    </submittedName>
</protein>
<name>A0A9X2RLF9_9PROT</name>
<comment type="caution">
    <text evidence="1">The sequence shown here is derived from an EMBL/GenBank/DDBJ whole genome shotgun (WGS) entry which is preliminary data.</text>
</comment>
<dbReference type="NCBIfam" id="TIGR02532">
    <property type="entry name" value="IV_pilin_GFxxxE"/>
    <property type="match status" value="1"/>
</dbReference>
<proteinExistence type="predicted"/>
<dbReference type="InterPro" id="IPR012902">
    <property type="entry name" value="N_methyl_site"/>
</dbReference>
<dbReference type="Proteomes" id="UP001142610">
    <property type="component" value="Unassembled WGS sequence"/>
</dbReference>
<dbReference type="PROSITE" id="PS00409">
    <property type="entry name" value="PROKAR_NTER_METHYL"/>
    <property type="match status" value="1"/>
</dbReference>
<dbReference type="RefSeq" id="WP_256620422.1">
    <property type="nucleotide sequence ID" value="NZ_JANIBC010000020.1"/>
</dbReference>
<dbReference type="AlphaFoldDB" id="A0A9X2RLF9"/>
<organism evidence="1 2">
    <name type="scientific">Parvularcula maris</name>
    <dbReference type="NCBI Taxonomy" id="2965077"/>
    <lineage>
        <taxon>Bacteria</taxon>
        <taxon>Pseudomonadati</taxon>
        <taxon>Pseudomonadota</taxon>
        <taxon>Alphaproteobacteria</taxon>
        <taxon>Parvularculales</taxon>
        <taxon>Parvularculaceae</taxon>
        <taxon>Parvularcula</taxon>
    </lineage>
</organism>
<evidence type="ECO:0000313" key="1">
    <source>
        <dbReference type="EMBL" id="MCQ8186497.1"/>
    </source>
</evidence>